<evidence type="ECO:0000256" key="9">
    <source>
        <dbReference type="SAM" id="MobiDB-lite"/>
    </source>
</evidence>
<dbReference type="EMBL" id="JAFFHC010000001">
    <property type="protein sequence ID" value="KAK4683249.1"/>
    <property type="molecule type" value="Genomic_DNA"/>
</dbReference>
<evidence type="ECO:0000259" key="10">
    <source>
        <dbReference type="Pfam" id="PF00097"/>
    </source>
</evidence>
<dbReference type="PROSITE" id="PS00518">
    <property type="entry name" value="ZF_RING_1"/>
    <property type="match status" value="1"/>
</dbReference>
<evidence type="ECO:0000256" key="6">
    <source>
        <dbReference type="ARBA" id="ARBA00022806"/>
    </source>
</evidence>
<comment type="similarity">
    <text evidence="1">Belongs to the SNF2/RAD54 helicase family.</text>
</comment>
<dbReference type="Gene3D" id="3.40.50.300">
    <property type="entry name" value="P-loop containing nucleotide triphosphate hydrolases"/>
    <property type="match status" value="1"/>
</dbReference>
<dbReference type="InterPro" id="IPR049730">
    <property type="entry name" value="SNF2/RAD54-like_C"/>
</dbReference>
<dbReference type="GeneID" id="87960645"/>
<accession>A0ABR0ISB8</accession>
<keyword evidence="8" id="KW-0067">ATP-binding</keyword>
<dbReference type="Gene3D" id="3.30.40.10">
    <property type="entry name" value="Zinc/RING finger domain, C3HC4 (zinc finger)"/>
    <property type="match status" value="1"/>
</dbReference>
<keyword evidence="3" id="KW-0547">Nucleotide-binding</keyword>
<feature type="compositionally biased region" description="Polar residues" evidence="9">
    <location>
        <begin position="1"/>
        <end position="22"/>
    </location>
</feature>
<dbReference type="InterPro" id="IPR027417">
    <property type="entry name" value="P-loop_NTPase"/>
</dbReference>
<evidence type="ECO:0000256" key="4">
    <source>
        <dbReference type="ARBA" id="ARBA00022771"/>
    </source>
</evidence>
<dbReference type="PANTHER" id="PTHR45626">
    <property type="entry name" value="TRANSCRIPTION TERMINATION FACTOR 2-RELATED"/>
    <property type="match status" value="1"/>
</dbReference>
<evidence type="ECO:0000256" key="3">
    <source>
        <dbReference type="ARBA" id="ARBA00022741"/>
    </source>
</evidence>
<evidence type="ECO:0000256" key="5">
    <source>
        <dbReference type="ARBA" id="ARBA00022801"/>
    </source>
</evidence>
<evidence type="ECO:0000256" key="7">
    <source>
        <dbReference type="ARBA" id="ARBA00022833"/>
    </source>
</evidence>
<dbReference type="SUPFAM" id="SSF52540">
    <property type="entry name" value="P-loop containing nucleoside triphosphate hydrolases"/>
    <property type="match status" value="1"/>
</dbReference>
<evidence type="ECO:0000313" key="12">
    <source>
        <dbReference type="Proteomes" id="UP001323617"/>
    </source>
</evidence>
<keyword evidence="2" id="KW-0479">Metal-binding</keyword>
<feature type="region of interest" description="Disordered" evidence="9">
    <location>
        <begin position="1"/>
        <end position="23"/>
    </location>
</feature>
<gene>
    <name evidence="11" type="ORF">QC764_0027530</name>
</gene>
<evidence type="ECO:0000256" key="1">
    <source>
        <dbReference type="ARBA" id="ARBA00007025"/>
    </source>
</evidence>
<dbReference type="InterPro" id="IPR018957">
    <property type="entry name" value="Znf_C3HC4_RING-type"/>
</dbReference>
<feature type="region of interest" description="Disordered" evidence="9">
    <location>
        <begin position="379"/>
        <end position="399"/>
    </location>
</feature>
<organism evidence="11 12">
    <name type="scientific">Podospora pseudoanserina</name>
    <dbReference type="NCBI Taxonomy" id="2609844"/>
    <lineage>
        <taxon>Eukaryota</taxon>
        <taxon>Fungi</taxon>
        <taxon>Dikarya</taxon>
        <taxon>Ascomycota</taxon>
        <taxon>Pezizomycotina</taxon>
        <taxon>Sordariomycetes</taxon>
        <taxon>Sordariomycetidae</taxon>
        <taxon>Sordariales</taxon>
        <taxon>Podosporaceae</taxon>
        <taxon>Podospora</taxon>
    </lineage>
</organism>
<name>A0ABR0ISB8_9PEZI</name>
<evidence type="ECO:0000256" key="2">
    <source>
        <dbReference type="ARBA" id="ARBA00022723"/>
    </source>
</evidence>
<keyword evidence="12" id="KW-1185">Reference proteome</keyword>
<evidence type="ECO:0000256" key="8">
    <source>
        <dbReference type="ARBA" id="ARBA00022840"/>
    </source>
</evidence>
<comment type="caution">
    <text evidence="11">The sequence shown here is derived from an EMBL/GenBank/DDBJ whole genome shotgun (WGS) entry which is preliminary data.</text>
</comment>
<dbReference type="InterPro" id="IPR013083">
    <property type="entry name" value="Znf_RING/FYVE/PHD"/>
</dbReference>
<feature type="domain" description="Zinc finger C3HC4 RING-type" evidence="10">
    <location>
        <begin position="137"/>
        <end position="177"/>
    </location>
</feature>
<dbReference type="InterPro" id="IPR017907">
    <property type="entry name" value="Znf_RING_CS"/>
</dbReference>
<keyword evidence="5" id="KW-0378">Hydrolase</keyword>
<protein>
    <recommendedName>
        <fullName evidence="10">Zinc finger C3HC4 RING-type domain-containing protein</fullName>
    </recommendedName>
</protein>
<dbReference type="SUPFAM" id="SSF57850">
    <property type="entry name" value="RING/U-box"/>
    <property type="match status" value="1"/>
</dbReference>
<dbReference type="CDD" id="cd18793">
    <property type="entry name" value="SF2_C_SNF"/>
    <property type="match status" value="1"/>
</dbReference>
<keyword evidence="7" id="KW-0862">Zinc</keyword>
<dbReference type="RefSeq" id="XP_062806719.1">
    <property type="nucleotide sequence ID" value="XM_062940141.1"/>
</dbReference>
<evidence type="ECO:0000313" key="11">
    <source>
        <dbReference type="EMBL" id="KAK4683249.1"/>
    </source>
</evidence>
<reference evidence="11 12" key="1">
    <citation type="journal article" date="2023" name="bioRxiv">
        <title>High-quality genome assemblies of four members of thePodospora anserinaspecies complex.</title>
        <authorList>
            <person name="Ament-Velasquez S.L."/>
            <person name="Vogan A.A."/>
            <person name="Wallerman O."/>
            <person name="Hartmann F."/>
            <person name="Gautier V."/>
            <person name="Silar P."/>
            <person name="Giraud T."/>
            <person name="Johannesson H."/>
        </authorList>
    </citation>
    <scope>NUCLEOTIDE SEQUENCE [LARGE SCALE GENOMIC DNA]</scope>
    <source>
        <strain evidence="11 12">CBS 124.78</strain>
    </source>
</reference>
<dbReference type="Proteomes" id="UP001323617">
    <property type="component" value="Unassembled WGS sequence"/>
</dbReference>
<keyword evidence="4" id="KW-0863">Zinc-finger</keyword>
<proteinExistence type="inferred from homology"/>
<sequence>MRQASENLKVGTNAQQASSQMRKSGAVGQKVHMLGKPEFEKTLMALNVLEDIKIDLIQQTSLPANWLLYVLRLRQAVSHPFLLEKLKKVEIDTPYIVQIGCWCEEKLKNVMGMGYDDIHGTSLDARFDFKPHLLRLEKPQEEDHIGNCGHHFCRECVESHLSDMTEGVQQDLDCRVCKKLITNIKASRKSKPEDQKSTPMKKKAIRGAWRRASDRKGRELGDDVNGIQPVGPSKVESLFLDESVKSGLNKIQAQDDFTAKEEIKVFVASIQCSGQALNLVCANRVFILDLWWNYAIKQQAFGCVHYIGQQKQTRRARIVVRKTIDERMAKLQHTELVTIDAAIKEHNLSKMALTPGEIAGLLGGVVLDEHGKIQNIVPDIDEEDSDEQGNRDVACQAHR</sequence>
<dbReference type="InterPro" id="IPR050628">
    <property type="entry name" value="SNF2_RAD54_helicase_TF"/>
</dbReference>
<dbReference type="PANTHER" id="PTHR45626:SF17">
    <property type="entry name" value="HELICASE-LIKE TRANSCRIPTION FACTOR"/>
    <property type="match status" value="1"/>
</dbReference>
<dbReference type="Pfam" id="PF00097">
    <property type="entry name" value="zf-C3HC4"/>
    <property type="match status" value="1"/>
</dbReference>
<keyword evidence="6" id="KW-0347">Helicase</keyword>